<organism evidence="1 2">
    <name type="scientific">Candidatus Lumbricidiphila eiseniae</name>
    <dbReference type="NCBI Taxonomy" id="1969409"/>
    <lineage>
        <taxon>Bacteria</taxon>
        <taxon>Bacillati</taxon>
        <taxon>Actinomycetota</taxon>
        <taxon>Actinomycetes</taxon>
        <taxon>Micrococcales</taxon>
        <taxon>Microbacteriaceae</taxon>
        <taxon>Candidatus Lumbricidiphila</taxon>
    </lineage>
</organism>
<name>A0A2A6FQC7_9MICO</name>
<dbReference type="AlphaFoldDB" id="A0A2A6FQC7"/>
<accession>A0A2A6FQC7</accession>
<dbReference type="Proteomes" id="UP000219994">
    <property type="component" value="Unassembled WGS sequence"/>
</dbReference>
<sequence>MVDANTANALRDILDGLTLTGAWWIGYAGTMRHGSRRGEDSDYTLRTFDPTKLREGMQLPEFCWDDAGTFEWGGGLCPDSFIVAAEQRLYRQFSHDPRLDTVEAIPNRDVLPVSSGD</sequence>
<protein>
    <submittedName>
        <fullName evidence="1">Uncharacterized protein</fullName>
    </submittedName>
</protein>
<reference evidence="2" key="1">
    <citation type="submission" date="2017-03" db="EMBL/GenBank/DDBJ databases">
        <authorList>
            <person name="Lund M.B."/>
        </authorList>
    </citation>
    <scope>NUCLEOTIDE SEQUENCE [LARGE SCALE GENOMIC DNA]</scope>
</reference>
<comment type="caution">
    <text evidence="1">The sequence shown here is derived from an EMBL/GenBank/DDBJ whole genome shotgun (WGS) entry which is preliminary data.</text>
</comment>
<proteinExistence type="predicted"/>
<evidence type="ECO:0000313" key="2">
    <source>
        <dbReference type="Proteomes" id="UP000219994"/>
    </source>
</evidence>
<evidence type="ECO:0000313" key="1">
    <source>
        <dbReference type="EMBL" id="PDQ35082.1"/>
    </source>
</evidence>
<dbReference type="EMBL" id="NAEP01000041">
    <property type="protein sequence ID" value="PDQ35082.1"/>
    <property type="molecule type" value="Genomic_DNA"/>
</dbReference>
<gene>
    <name evidence="1" type="ORF">B5766_08140</name>
</gene>